<dbReference type="PANTHER" id="PTHR30040:SF2">
    <property type="entry name" value="FAD:PROTEIN FMN TRANSFERASE"/>
    <property type="match status" value="1"/>
</dbReference>
<evidence type="ECO:0000256" key="2">
    <source>
        <dbReference type="ARBA" id="ARBA00016337"/>
    </source>
</evidence>
<dbReference type="EMBL" id="CP037933">
    <property type="protein sequence ID" value="QBN18115.1"/>
    <property type="molecule type" value="Genomic_DNA"/>
</dbReference>
<dbReference type="Proteomes" id="UP000291124">
    <property type="component" value="Chromosome"/>
</dbReference>
<dbReference type="AlphaFoldDB" id="A0A4P6YBS2"/>
<evidence type="ECO:0000256" key="10">
    <source>
        <dbReference type="PIRNR" id="PIRNR006268"/>
    </source>
</evidence>
<keyword evidence="3 10" id="KW-0285">Flavoprotein</keyword>
<keyword evidence="4 10" id="KW-0808">Transferase</keyword>
<organism evidence="12 13">
    <name type="scientific">Flavobacterium nackdongense</name>
    <dbReference type="NCBI Taxonomy" id="2547394"/>
    <lineage>
        <taxon>Bacteria</taxon>
        <taxon>Pseudomonadati</taxon>
        <taxon>Bacteroidota</taxon>
        <taxon>Flavobacteriia</taxon>
        <taxon>Flavobacteriales</taxon>
        <taxon>Flavobacteriaceae</taxon>
        <taxon>Flavobacterium</taxon>
    </lineage>
</organism>
<proteinExistence type="inferred from homology"/>
<evidence type="ECO:0000256" key="1">
    <source>
        <dbReference type="ARBA" id="ARBA00011955"/>
    </source>
</evidence>
<dbReference type="Gene3D" id="3.10.520.10">
    <property type="entry name" value="ApbE-like domains"/>
    <property type="match status" value="1"/>
</dbReference>
<evidence type="ECO:0000256" key="6">
    <source>
        <dbReference type="ARBA" id="ARBA00022827"/>
    </source>
</evidence>
<dbReference type="PANTHER" id="PTHR30040">
    <property type="entry name" value="THIAMINE BIOSYNTHESIS LIPOPROTEIN APBE"/>
    <property type="match status" value="1"/>
</dbReference>
<name>A0A4P6YBS2_9FLAO</name>
<protein>
    <recommendedName>
        <fullName evidence="2 10">FAD:protein FMN transferase</fullName>
        <ecNumber evidence="1 10">2.7.1.180</ecNumber>
    </recommendedName>
    <alternativeName>
        <fullName evidence="8 10">Flavin transferase</fullName>
    </alternativeName>
</protein>
<keyword evidence="5 10" id="KW-0479">Metal-binding</keyword>
<evidence type="ECO:0000256" key="4">
    <source>
        <dbReference type="ARBA" id="ARBA00022679"/>
    </source>
</evidence>
<feature type="binding site" evidence="11">
    <location>
        <position position="281"/>
    </location>
    <ligand>
        <name>Mg(2+)</name>
        <dbReference type="ChEBI" id="CHEBI:18420"/>
    </ligand>
</feature>
<evidence type="ECO:0000256" key="7">
    <source>
        <dbReference type="ARBA" id="ARBA00022842"/>
    </source>
</evidence>
<comment type="similarity">
    <text evidence="10">Belongs to the ApbE family.</text>
</comment>
<feature type="binding site" evidence="11">
    <location>
        <position position="164"/>
    </location>
    <ligand>
        <name>Mg(2+)</name>
        <dbReference type="ChEBI" id="CHEBI:18420"/>
    </ligand>
</feature>
<dbReference type="GO" id="GO:0046872">
    <property type="term" value="F:metal ion binding"/>
    <property type="evidence" value="ECO:0007669"/>
    <property type="project" value="UniProtKB-UniRule"/>
</dbReference>
<keyword evidence="13" id="KW-1185">Reference proteome</keyword>
<keyword evidence="7 10" id="KW-0460">Magnesium</keyword>
<evidence type="ECO:0000313" key="13">
    <source>
        <dbReference type="Proteomes" id="UP000291124"/>
    </source>
</evidence>
<dbReference type="PIRSF" id="PIRSF006268">
    <property type="entry name" value="ApbE"/>
    <property type="match status" value="1"/>
</dbReference>
<evidence type="ECO:0000256" key="3">
    <source>
        <dbReference type="ARBA" id="ARBA00022630"/>
    </source>
</evidence>
<comment type="catalytic activity">
    <reaction evidence="9 10">
        <text>L-threonyl-[protein] + FAD = FMN-L-threonyl-[protein] + AMP + H(+)</text>
        <dbReference type="Rhea" id="RHEA:36847"/>
        <dbReference type="Rhea" id="RHEA-COMP:11060"/>
        <dbReference type="Rhea" id="RHEA-COMP:11061"/>
        <dbReference type="ChEBI" id="CHEBI:15378"/>
        <dbReference type="ChEBI" id="CHEBI:30013"/>
        <dbReference type="ChEBI" id="CHEBI:57692"/>
        <dbReference type="ChEBI" id="CHEBI:74257"/>
        <dbReference type="ChEBI" id="CHEBI:456215"/>
        <dbReference type="EC" id="2.7.1.180"/>
    </reaction>
</comment>
<sequence>MGKIWFCFGFIVLITASIYGQSSPIKVEGNAQGTTYHITYFDAKNRNFQPEIEKILKNFDLSVSTYVPNSIISRINSNDKNVIVDQYFKACFNKAKEVWKNTNGAFDPTVYPLVNAYGFGPGTKQKLEKTEIDSILNFVGFQLIELKGNQVIKKDPRVALDFNAFAQGYSVDVVSDFLNSKGIAAYIVEIGGEVYAKGRNTDGSNWKIGIEKPIDNKESVNPLKAIAKLENMAIATSGNYRRFIIEDGVKYAHHIDPKTGYPTKNNLLSVSIFAKKCIISDAYATGVLVLGLEKAKVFLMKHPELQAYLIYSDDSGNYQVYETPNMKAIISDVKE</sequence>
<dbReference type="InterPro" id="IPR024932">
    <property type="entry name" value="ApbE"/>
</dbReference>
<comment type="cofactor">
    <cofactor evidence="11">
        <name>Mg(2+)</name>
        <dbReference type="ChEBI" id="CHEBI:18420"/>
    </cofactor>
    <cofactor evidence="11">
        <name>Mn(2+)</name>
        <dbReference type="ChEBI" id="CHEBI:29035"/>
    </cofactor>
    <text evidence="11">Magnesium. Can also use manganese.</text>
</comment>
<evidence type="ECO:0000256" key="9">
    <source>
        <dbReference type="ARBA" id="ARBA00048540"/>
    </source>
</evidence>
<dbReference type="Pfam" id="PF02424">
    <property type="entry name" value="ApbE"/>
    <property type="match status" value="1"/>
</dbReference>
<dbReference type="SUPFAM" id="SSF143631">
    <property type="entry name" value="ApbE-like"/>
    <property type="match status" value="1"/>
</dbReference>
<dbReference type="InterPro" id="IPR003374">
    <property type="entry name" value="ApbE-like_sf"/>
</dbReference>
<dbReference type="GO" id="GO:0016740">
    <property type="term" value="F:transferase activity"/>
    <property type="evidence" value="ECO:0007669"/>
    <property type="project" value="UniProtKB-UniRule"/>
</dbReference>
<accession>A0A4P6YBS2</accession>
<keyword evidence="6 10" id="KW-0274">FAD</keyword>
<dbReference type="KEGG" id="fnk:E1750_04610"/>
<evidence type="ECO:0000256" key="8">
    <source>
        <dbReference type="ARBA" id="ARBA00031306"/>
    </source>
</evidence>
<gene>
    <name evidence="12" type="ORF">E1750_04610</name>
</gene>
<dbReference type="OrthoDB" id="9778595at2"/>
<dbReference type="RefSeq" id="WP_133275644.1">
    <property type="nucleotide sequence ID" value="NZ_CP037933.1"/>
</dbReference>
<evidence type="ECO:0000313" key="12">
    <source>
        <dbReference type="EMBL" id="QBN18115.1"/>
    </source>
</evidence>
<evidence type="ECO:0000256" key="11">
    <source>
        <dbReference type="PIRSR" id="PIRSR006268-2"/>
    </source>
</evidence>
<feature type="binding site" evidence="11">
    <location>
        <position position="285"/>
    </location>
    <ligand>
        <name>Mg(2+)</name>
        <dbReference type="ChEBI" id="CHEBI:18420"/>
    </ligand>
</feature>
<reference evidence="13" key="1">
    <citation type="submission" date="2019-03" db="EMBL/GenBank/DDBJ databases">
        <title>Flavobacterium sp.</title>
        <authorList>
            <person name="Kim H."/>
        </authorList>
    </citation>
    <scope>NUCLEOTIDE SEQUENCE [LARGE SCALE GENOMIC DNA]</scope>
    <source>
        <strain evidence="13">GS13</strain>
    </source>
</reference>
<dbReference type="EC" id="2.7.1.180" evidence="1 10"/>
<evidence type="ECO:0000256" key="5">
    <source>
        <dbReference type="ARBA" id="ARBA00022723"/>
    </source>
</evidence>